<name>A0A699UA11_TANCI</name>
<sequence length="106" mass="11323">MPGLFCTERMLRRSSSSTAETGWVFSTRFFKIDQGVERQAGGVFQAIFVANLCSEFGVGAGFPTQFAQTLEQRAVTGAESGDALGVFGVDTRAVGQHQANAGERVI</sequence>
<dbReference type="AlphaFoldDB" id="A0A699UA11"/>
<protein>
    <submittedName>
        <fullName evidence="1">Uncharacterized protein</fullName>
    </submittedName>
</protein>
<feature type="non-terminal residue" evidence="1">
    <location>
        <position position="106"/>
    </location>
</feature>
<organism evidence="1">
    <name type="scientific">Tanacetum cinerariifolium</name>
    <name type="common">Dalmatian daisy</name>
    <name type="synonym">Chrysanthemum cinerariifolium</name>
    <dbReference type="NCBI Taxonomy" id="118510"/>
    <lineage>
        <taxon>Eukaryota</taxon>
        <taxon>Viridiplantae</taxon>
        <taxon>Streptophyta</taxon>
        <taxon>Embryophyta</taxon>
        <taxon>Tracheophyta</taxon>
        <taxon>Spermatophyta</taxon>
        <taxon>Magnoliopsida</taxon>
        <taxon>eudicotyledons</taxon>
        <taxon>Gunneridae</taxon>
        <taxon>Pentapetalae</taxon>
        <taxon>asterids</taxon>
        <taxon>campanulids</taxon>
        <taxon>Asterales</taxon>
        <taxon>Asteraceae</taxon>
        <taxon>Asteroideae</taxon>
        <taxon>Anthemideae</taxon>
        <taxon>Anthemidinae</taxon>
        <taxon>Tanacetum</taxon>
    </lineage>
</organism>
<reference evidence="1" key="1">
    <citation type="journal article" date="2019" name="Sci. Rep.">
        <title>Draft genome of Tanacetum cinerariifolium, the natural source of mosquito coil.</title>
        <authorList>
            <person name="Yamashiro T."/>
            <person name="Shiraishi A."/>
            <person name="Satake H."/>
            <person name="Nakayama K."/>
        </authorList>
    </citation>
    <scope>NUCLEOTIDE SEQUENCE</scope>
</reference>
<proteinExistence type="predicted"/>
<evidence type="ECO:0000313" key="1">
    <source>
        <dbReference type="EMBL" id="GFD18229.1"/>
    </source>
</evidence>
<gene>
    <name evidence="1" type="ORF">Tci_890198</name>
</gene>
<dbReference type="EMBL" id="BKCJ011306068">
    <property type="protein sequence ID" value="GFD18229.1"/>
    <property type="molecule type" value="Genomic_DNA"/>
</dbReference>
<comment type="caution">
    <text evidence="1">The sequence shown here is derived from an EMBL/GenBank/DDBJ whole genome shotgun (WGS) entry which is preliminary data.</text>
</comment>
<accession>A0A699UA11</accession>